<evidence type="ECO:0000313" key="3">
    <source>
        <dbReference type="Proteomes" id="UP000322225"/>
    </source>
</evidence>
<dbReference type="Proteomes" id="UP000322225">
    <property type="component" value="Chromosome 5"/>
</dbReference>
<dbReference type="EMBL" id="CP144055">
    <property type="protein sequence ID" value="WWD18840.1"/>
    <property type="molecule type" value="Genomic_DNA"/>
</dbReference>
<protein>
    <submittedName>
        <fullName evidence="2">Uncharacterized protein</fullName>
    </submittedName>
</protein>
<gene>
    <name evidence="2" type="ORF">CI109_103295</name>
</gene>
<evidence type="ECO:0000313" key="2">
    <source>
        <dbReference type="EMBL" id="WWD18840.1"/>
    </source>
</evidence>
<reference evidence="2" key="1">
    <citation type="submission" date="2017-08" db="EMBL/GenBank/DDBJ databases">
        <authorList>
            <person name="Cuomo C."/>
            <person name="Billmyre B."/>
            <person name="Heitman J."/>
        </authorList>
    </citation>
    <scope>NUCLEOTIDE SEQUENCE</scope>
    <source>
        <strain evidence="2">CBS 12478</strain>
    </source>
</reference>
<accession>A0A5M6BU92</accession>
<dbReference type="KEGG" id="ksn:43591324"/>
<feature type="compositionally biased region" description="Polar residues" evidence="1">
    <location>
        <begin position="149"/>
        <end position="161"/>
    </location>
</feature>
<dbReference type="GeneID" id="43591324"/>
<organism evidence="2 3">
    <name type="scientific">Kwoniella shandongensis</name>
    <dbReference type="NCBI Taxonomy" id="1734106"/>
    <lineage>
        <taxon>Eukaryota</taxon>
        <taxon>Fungi</taxon>
        <taxon>Dikarya</taxon>
        <taxon>Basidiomycota</taxon>
        <taxon>Agaricomycotina</taxon>
        <taxon>Tremellomycetes</taxon>
        <taxon>Tremellales</taxon>
        <taxon>Cryptococcaceae</taxon>
        <taxon>Kwoniella</taxon>
    </lineage>
</organism>
<evidence type="ECO:0000256" key="1">
    <source>
        <dbReference type="SAM" id="MobiDB-lite"/>
    </source>
</evidence>
<reference evidence="2" key="2">
    <citation type="submission" date="2024-01" db="EMBL/GenBank/DDBJ databases">
        <title>Comparative genomics of Cryptococcus and Kwoniella reveals pathogenesis evolution and contrasting modes of karyotype evolution via chromosome fusion or intercentromeric recombination.</title>
        <authorList>
            <person name="Coelho M.A."/>
            <person name="David-Palma M."/>
            <person name="Shea T."/>
            <person name="Bowers K."/>
            <person name="McGinley-Smith S."/>
            <person name="Mohammad A.W."/>
            <person name="Gnirke A."/>
            <person name="Yurkov A.M."/>
            <person name="Nowrousian M."/>
            <person name="Sun S."/>
            <person name="Cuomo C.A."/>
            <person name="Heitman J."/>
        </authorList>
    </citation>
    <scope>NUCLEOTIDE SEQUENCE</scope>
    <source>
        <strain evidence="2">CBS 12478</strain>
    </source>
</reference>
<dbReference type="RefSeq" id="XP_031858510.1">
    <property type="nucleotide sequence ID" value="XM_032007156.1"/>
</dbReference>
<keyword evidence="3" id="KW-1185">Reference proteome</keyword>
<sequence length="176" mass="18833">MSRSKSGVMVIAESQTDSGRHVSACYRVDSGSMCNSKIKIGTVEEYMANVAERKGELDVGELAVGETGVFEKAKEKTEEETAEFEKAVMSHIDKLFEGESGKPPIESITKNEPRSGQQRTASTDTKPKVMSHAEMFSAVSQAARRGALGTQNGDPGPSTSKSRSDSAKLAESLKIA</sequence>
<feature type="region of interest" description="Disordered" evidence="1">
    <location>
        <begin position="96"/>
        <end position="176"/>
    </location>
</feature>
<dbReference type="AlphaFoldDB" id="A0A5M6BU92"/>
<proteinExistence type="predicted"/>
<feature type="compositionally biased region" description="Polar residues" evidence="1">
    <location>
        <begin position="108"/>
        <end position="124"/>
    </location>
</feature>
<name>A0A5M6BU92_9TREE</name>